<feature type="region of interest" description="Disordered" evidence="1">
    <location>
        <begin position="321"/>
        <end position="391"/>
    </location>
</feature>
<feature type="region of interest" description="Disordered" evidence="1">
    <location>
        <begin position="462"/>
        <end position="511"/>
    </location>
</feature>
<feature type="compositionally biased region" description="Low complexity" evidence="1">
    <location>
        <begin position="1126"/>
        <end position="1138"/>
    </location>
</feature>
<evidence type="ECO:0000313" key="2">
    <source>
        <dbReference type="Proteomes" id="UP000694904"/>
    </source>
</evidence>
<dbReference type="RefSeq" id="XP_017858086.1">
    <property type="nucleotide sequence ID" value="XM_018002597.1"/>
</dbReference>
<gene>
    <name evidence="3" type="primary">LOC108610472</name>
</gene>
<organism evidence="2 3">
    <name type="scientific">Drosophila arizonae</name>
    <name type="common">Fruit fly</name>
    <dbReference type="NCBI Taxonomy" id="7263"/>
    <lineage>
        <taxon>Eukaryota</taxon>
        <taxon>Metazoa</taxon>
        <taxon>Ecdysozoa</taxon>
        <taxon>Arthropoda</taxon>
        <taxon>Hexapoda</taxon>
        <taxon>Insecta</taxon>
        <taxon>Pterygota</taxon>
        <taxon>Neoptera</taxon>
        <taxon>Endopterygota</taxon>
        <taxon>Diptera</taxon>
        <taxon>Brachycera</taxon>
        <taxon>Muscomorpha</taxon>
        <taxon>Ephydroidea</taxon>
        <taxon>Drosophilidae</taxon>
        <taxon>Drosophila</taxon>
    </lineage>
</organism>
<feature type="compositionally biased region" description="Low complexity" evidence="1">
    <location>
        <begin position="323"/>
        <end position="344"/>
    </location>
</feature>
<dbReference type="Proteomes" id="UP000694904">
    <property type="component" value="Chromosome 3"/>
</dbReference>
<feature type="compositionally biased region" description="Basic residues" evidence="1">
    <location>
        <begin position="1139"/>
        <end position="1154"/>
    </location>
</feature>
<feature type="region of interest" description="Disordered" evidence="1">
    <location>
        <begin position="1080"/>
        <end position="1160"/>
    </location>
</feature>
<feature type="region of interest" description="Disordered" evidence="1">
    <location>
        <begin position="403"/>
        <end position="433"/>
    </location>
</feature>
<feature type="compositionally biased region" description="Low complexity" evidence="1">
    <location>
        <begin position="489"/>
        <end position="499"/>
    </location>
</feature>
<dbReference type="GeneID" id="108610472"/>
<feature type="region of interest" description="Disordered" evidence="1">
    <location>
        <begin position="119"/>
        <end position="217"/>
    </location>
</feature>
<reference evidence="3" key="3">
    <citation type="submission" date="2025-08" db="UniProtKB">
        <authorList>
            <consortium name="RefSeq"/>
        </authorList>
    </citation>
    <scope>IDENTIFICATION</scope>
    <source>
        <tissue evidence="3">Whole organism</tissue>
    </source>
</reference>
<name>A0ABM1NT00_DROAR</name>
<feature type="compositionally biased region" description="Basic and acidic residues" evidence="1">
    <location>
        <begin position="1101"/>
        <end position="1125"/>
    </location>
</feature>
<feature type="compositionally biased region" description="Polar residues" evidence="1">
    <location>
        <begin position="189"/>
        <end position="217"/>
    </location>
</feature>
<evidence type="ECO:0000256" key="1">
    <source>
        <dbReference type="SAM" id="MobiDB-lite"/>
    </source>
</evidence>
<feature type="compositionally biased region" description="Low complexity" evidence="1">
    <location>
        <begin position="413"/>
        <end position="422"/>
    </location>
</feature>
<feature type="compositionally biased region" description="Polar residues" evidence="1">
    <location>
        <begin position="382"/>
        <end position="391"/>
    </location>
</feature>
<feature type="region of interest" description="Disordered" evidence="1">
    <location>
        <begin position="1040"/>
        <end position="1064"/>
    </location>
</feature>
<feature type="region of interest" description="Disordered" evidence="1">
    <location>
        <begin position="714"/>
        <end position="749"/>
    </location>
</feature>
<feature type="region of interest" description="Disordered" evidence="1">
    <location>
        <begin position="67"/>
        <end position="104"/>
    </location>
</feature>
<keyword evidence="2" id="KW-1185">Reference proteome</keyword>
<feature type="compositionally biased region" description="Polar residues" evidence="1">
    <location>
        <begin position="954"/>
        <end position="966"/>
    </location>
</feature>
<accession>A0ABM1NT00</accession>
<protein>
    <submittedName>
        <fullName evidence="3">Uncharacterized protein LOC108610472 isoform X1</fullName>
    </submittedName>
</protein>
<reference evidence="2" key="2">
    <citation type="journal article" date="2016" name="G3 (Bethesda)">
        <title>Genome Evolution in Three Species of Cactophilic Drosophila.</title>
        <authorList>
            <person name="Sanchez-Flores A."/>
            <person name="Penazola F."/>
            <person name="Carpinteyro-Ponce J."/>
            <person name="Nazario-Yepiz N."/>
            <person name="Abreu-Goodger C."/>
            <person name="Machado C.A."/>
            <person name="Markow T.A."/>
        </authorList>
    </citation>
    <scope>NUCLEOTIDE SEQUENCE [LARGE SCALE GENOMIC DNA]</scope>
</reference>
<feature type="region of interest" description="Disordered" evidence="1">
    <location>
        <begin position="936"/>
        <end position="966"/>
    </location>
</feature>
<feature type="compositionally biased region" description="Basic residues" evidence="1">
    <location>
        <begin position="1080"/>
        <end position="1091"/>
    </location>
</feature>
<sequence>METTPESCGTARDSVEALELEADTAETEVEPEAEAEAEAEAVAVAAEATEAATATAIAANNMSELEPAALDALDGDNDQQKQNNDSLQPHSMEPISMDDIPEPIKVLDDIISEFEEATTKPAALHCNSGENQSEDDGYMSLSRKNMSKKDSEDVPQTPSTDTVPEGSFNEVDGTAENLTKLSEAEHSSQEATTPLIQTTLPKARSANSTPATSSNYSSLPCCGARASNLGATSTCSSSNGLEAAATRTGSCNGERNALGIDISAVHNAVLRGNLAKLPEPMLNEHPVTIYPGPSAKASGEIGGRGKRLVEKHKAVCHMLNPHSISSSSSSGSSGSQHTSSGEASPAASNMNVAAAKQPSQQQQQQPQLQQQLDDYSEDSLEESTISTDLTPVKQNGVAWEIHFKSNKKKSSSAKKSSSTAAKKQQHKDNTLSDFNNSFACNEQSMLGKGTFVIRRSTAKKPPRAADIFSIPKPPRTSHGAGAISNDFYTSDSEPSESTSLPPPPPPAPTEANFVYKECEAAASQTRRGLEMAAAHRAALSLDFAEATEHLIINKPLKSKTAMLTEKRLSAESMPDNTSSSEEFDEARLNGNGYDLFGYNGNEARVSTATTPHTDLAPTLEEDEESDFSYGCAPLKQIEHNISALLRGDMPLPGQLQLQANGCTAAPVGSAGAAATAAAAAAAAAAAELHAKRVLEFRPGVHKSESAKEMLLSQSIGFGPLPPSPPSSNPDIFDYDAPLPPSPVEPRKPLELPATASSANRGTTVVEVHATASGAAVHSSNSHTRRSRDNVAAVRHFTDELPAPPAPAHQTNSFADGLPGPPMAPAVPPHRAGHSLNTMKSWSIDSQYRKRSPKLFGYSSGSGITTPTGLGGMPPLPQPPMGTIGSCDGGSVAGTGSYQRRYINYGTKRSLKQSPREEHRLQTSCSLPETPIFARGCDIPRTPYRRQNDPIPVSGSRTAPRSSTSNSINMGNSILGIGAGAYGTAQICRQRSINHALASNEMLRMTGAPARGWYPKQRNMRPASTENIDRLASVRVWDNPAGMSGTGQSRKPLTLPPNLTPSFLNKSPREALRRVTSLLITKKKHNKERKHKAYSDLPMDESNSKHAYEFETGSTKRKESGSRSKDTAAASAAGAAATPKAKKKGLFKTLWKRTKTASLDQ</sequence>
<feature type="compositionally biased region" description="Low complexity" evidence="1">
    <location>
        <begin position="357"/>
        <end position="372"/>
    </location>
</feature>
<proteinExistence type="predicted"/>
<reference evidence="2" key="1">
    <citation type="journal article" date="1997" name="Nucleic Acids Res.">
        <title>tRNAscan-SE: a program for improved detection of transfer RNA genes in genomic sequence.</title>
        <authorList>
            <person name="Lowe T.M."/>
            <person name="Eddy S.R."/>
        </authorList>
    </citation>
    <scope>NUCLEOTIDE SEQUENCE [LARGE SCALE GENOMIC DNA]</scope>
</reference>
<evidence type="ECO:0000313" key="3">
    <source>
        <dbReference type="RefSeq" id="XP_017858086.1"/>
    </source>
</evidence>